<feature type="transmembrane region" description="Helical" evidence="1">
    <location>
        <begin position="78"/>
        <end position="105"/>
    </location>
</feature>
<protein>
    <submittedName>
        <fullName evidence="3">Uncharacterized protein</fullName>
    </submittedName>
</protein>
<name>A0A7C8ZJS5_OPUST</name>
<keyword evidence="2" id="KW-0732">Signal</keyword>
<feature type="chain" id="PRO_5027803459" evidence="2">
    <location>
        <begin position="20"/>
        <end position="130"/>
    </location>
</feature>
<reference evidence="3" key="2">
    <citation type="submission" date="2020-07" db="EMBL/GenBank/DDBJ databases">
        <authorList>
            <person name="Vera ALvarez R."/>
            <person name="Arias-Moreno D.M."/>
            <person name="Jimenez-Jacinto V."/>
            <person name="Jimenez-Bremont J.F."/>
            <person name="Swaminathan K."/>
            <person name="Moose S.P."/>
            <person name="Guerrero-Gonzalez M.L."/>
            <person name="Marino-Ramirez L."/>
            <person name="Landsman D."/>
            <person name="Rodriguez-Kessler M."/>
            <person name="Delgado-Sanchez P."/>
        </authorList>
    </citation>
    <scope>NUCLEOTIDE SEQUENCE</scope>
    <source>
        <tissue evidence="3">Cladode</tissue>
    </source>
</reference>
<evidence type="ECO:0000256" key="2">
    <source>
        <dbReference type="SAM" id="SignalP"/>
    </source>
</evidence>
<keyword evidence="1" id="KW-0812">Transmembrane</keyword>
<evidence type="ECO:0000313" key="3">
    <source>
        <dbReference type="EMBL" id="MBA4643773.1"/>
    </source>
</evidence>
<keyword evidence="1" id="KW-0472">Membrane</keyword>
<dbReference type="AlphaFoldDB" id="A0A7C8ZJS5"/>
<proteinExistence type="predicted"/>
<sequence>MIYIQSLLFLFSLHYSGYSITPLTVLSLTQLLSSSDQICPCLSSWFTECLNGWMHCTRRTSLRIAPTMKMQRRMRRTYFAWTAASAFALIAGPCIASIVLFKFAAMFTMTLFDWKTLRNLLIVLMFRLTL</sequence>
<keyword evidence="1" id="KW-1133">Transmembrane helix</keyword>
<reference evidence="3" key="1">
    <citation type="journal article" date="2013" name="J. Plant Res.">
        <title>Effect of fungi and light on seed germination of three Opuntia species from semiarid lands of central Mexico.</title>
        <authorList>
            <person name="Delgado-Sanchez P."/>
            <person name="Jimenez-Bremont J.F."/>
            <person name="Guerrero-Gonzalez Mde L."/>
            <person name="Flores J."/>
        </authorList>
    </citation>
    <scope>NUCLEOTIDE SEQUENCE</scope>
    <source>
        <tissue evidence="3">Cladode</tissue>
    </source>
</reference>
<accession>A0A7C8ZJS5</accession>
<feature type="signal peptide" evidence="2">
    <location>
        <begin position="1"/>
        <end position="19"/>
    </location>
</feature>
<evidence type="ECO:0000256" key="1">
    <source>
        <dbReference type="SAM" id="Phobius"/>
    </source>
</evidence>
<organism evidence="3">
    <name type="scientific">Opuntia streptacantha</name>
    <name type="common">Prickly pear cactus</name>
    <name type="synonym">Opuntia cardona</name>
    <dbReference type="NCBI Taxonomy" id="393608"/>
    <lineage>
        <taxon>Eukaryota</taxon>
        <taxon>Viridiplantae</taxon>
        <taxon>Streptophyta</taxon>
        <taxon>Embryophyta</taxon>
        <taxon>Tracheophyta</taxon>
        <taxon>Spermatophyta</taxon>
        <taxon>Magnoliopsida</taxon>
        <taxon>eudicotyledons</taxon>
        <taxon>Gunneridae</taxon>
        <taxon>Pentapetalae</taxon>
        <taxon>Caryophyllales</taxon>
        <taxon>Cactineae</taxon>
        <taxon>Cactaceae</taxon>
        <taxon>Opuntioideae</taxon>
        <taxon>Opuntia</taxon>
    </lineage>
</organism>
<dbReference type="EMBL" id="GISG01135186">
    <property type="protein sequence ID" value="MBA4643773.1"/>
    <property type="molecule type" value="Transcribed_RNA"/>
</dbReference>